<evidence type="ECO:0000313" key="1">
    <source>
        <dbReference type="EMBL" id="GAP02183.1"/>
    </source>
</evidence>
<dbReference type="AlphaFoldDB" id="A0A3F3H6J2"/>
<keyword evidence="2" id="KW-1185">Reference proteome</keyword>
<name>A0A3F3H6J2_9LACO</name>
<gene>
    <name evidence="1" type="primary">nifE</name>
    <name evidence="1" type="ORF">FPFC_010610</name>
</gene>
<dbReference type="EMBL" id="DF968063">
    <property type="protein sequence ID" value="GAP02183.1"/>
    <property type="molecule type" value="Genomic_DNA"/>
</dbReference>
<dbReference type="OrthoDB" id="2151900at2"/>
<evidence type="ECO:0000313" key="2">
    <source>
        <dbReference type="Proteomes" id="UP000061227"/>
    </source>
</evidence>
<dbReference type="Proteomes" id="UP000061227">
    <property type="component" value="Unassembled WGS sequence"/>
</dbReference>
<organism evidence="1 2">
    <name type="scientific">Fructobacillus pseudoficulneus</name>
    <dbReference type="NCBI Taxonomy" id="220714"/>
    <lineage>
        <taxon>Bacteria</taxon>
        <taxon>Bacillati</taxon>
        <taxon>Bacillota</taxon>
        <taxon>Bacilli</taxon>
        <taxon>Lactobacillales</taxon>
        <taxon>Lactobacillaceae</taxon>
        <taxon>Fructobacillus</taxon>
    </lineage>
</organism>
<proteinExistence type="predicted"/>
<reference evidence="1 2" key="1">
    <citation type="journal article" date="2015" name="BMC Genomics">
        <title>Comparative genomics of Fructobacillus spp. and Leuconostoc spp. reveals niche-specific evolution of Fructobacillus spp.</title>
        <authorList>
            <person name="Endo A."/>
            <person name="Tanizawa Y."/>
            <person name="Tanaka N."/>
            <person name="Maeno S."/>
            <person name="Kumar H."/>
            <person name="Shiwa Y."/>
            <person name="Okada S."/>
            <person name="Yoshikawa H."/>
            <person name="Dicks L."/>
            <person name="Nakagawa J."/>
            <person name="Arita M."/>
        </authorList>
    </citation>
    <scope>NUCLEOTIDE SEQUENCE [LARGE SCALE GENOMIC DNA]</scope>
    <source>
        <strain evidence="1 2">DSM 15468</strain>
    </source>
</reference>
<sequence length="87" mass="10637">MNLPVTSTSDYLRHVMSLKRVKFDAFFLRFRDNILNNRDQREAWKKGQEYRPRHHEAQDLLNKRVVANNDRYSYGKRAEHSHEHIHF</sequence>
<dbReference type="RefSeq" id="WP_059375244.1">
    <property type="nucleotide sequence ID" value="NZ_DF968063.1"/>
</dbReference>
<accession>A0A3F3H6J2</accession>
<protein>
    <submittedName>
        <fullName evidence="1">Putative nitrogenase iron-molybdenum cofactor biosynthesis protein NifE</fullName>
    </submittedName>
</protein>